<reference evidence="6" key="1">
    <citation type="submission" date="2017-02" db="EMBL/GenBank/DDBJ databases">
        <title>Delving into the versatile metabolic prowess of the omnipresent phylum Bacteroidetes.</title>
        <authorList>
            <person name="Nobu M.K."/>
            <person name="Mei R."/>
            <person name="Narihiro T."/>
            <person name="Kuroda K."/>
            <person name="Liu W.-T."/>
        </authorList>
    </citation>
    <scope>NUCLEOTIDE SEQUENCE</scope>
    <source>
        <strain evidence="6">ADurb.Bin417</strain>
    </source>
</reference>
<organism evidence="6">
    <name type="scientific">candidate division TA06 bacterium ADurb.Bin417</name>
    <dbReference type="NCBI Taxonomy" id="1852828"/>
    <lineage>
        <taxon>Bacteria</taxon>
        <taxon>Bacteria division TA06</taxon>
    </lineage>
</organism>
<name>A0A1V5MJ95_UNCT6</name>
<keyword evidence="2 3" id="KW-0175">Coiled coil</keyword>
<sequence>MKKSRFKWQEEKESDEPPWLYDGSSLMRNGQEEAAARKRAGRRRMTIGLAVLAAVVLFLLLFRFEDVVRAGGEVEPLNILYIKAPLTGTIDQLPFSEGQEIKQGQLLVSIWPEELDIFRDVENKRYEFENANREFQKENERLVMLAVKYERLKREKAIFEGDDSEVRVLQERIQAAGVTLDQRSKDEKRSKNLFQQGVVSAAEYENVLANLELSRSVYAEAGARLHALKNERAIRIEQLTRDIEMTEKELSVSRISSGQWEAEQVQKSSMLEAASKRAELMLITAPSDGQIVRQEKKLGDRVGNGDLIFVLSTGRERRLSVRIDPVDSLRVEVGQPVRVYSSLFSRRYGYASGRVIELGTYARSQSGPGLQTYIPAKVAVDQPPFPLLLGTRVEVQILTGRKRTLLSRRPSGRGGK</sequence>
<accession>A0A1V5MJ95</accession>
<dbReference type="Pfam" id="PF25917">
    <property type="entry name" value="BSH_RND"/>
    <property type="match status" value="1"/>
</dbReference>
<keyword evidence="4" id="KW-0472">Membrane</keyword>
<evidence type="ECO:0000313" key="6">
    <source>
        <dbReference type="EMBL" id="OPZ93324.1"/>
    </source>
</evidence>
<evidence type="ECO:0000259" key="5">
    <source>
        <dbReference type="Pfam" id="PF25917"/>
    </source>
</evidence>
<evidence type="ECO:0000256" key="4">
    <source>
        <dbReference type="SAM" id="Phobius"/>
    </source>
</evidence>
<dbReference type="Proteomes" id="UP000485484">
    <property type="component" value="Unassembled WGS sequence"/>
</dbReference>
<dbReference type="Gene3D" id="2.40.50.100">
    <property type="match status" value="1"/>
</dbReference>
<feature type="transmembrane region" description="Helical" evidence="4">
    <location>
        <begin position="47"/>
        <end position="64"/>
    </location>
</feature>
<dbReference type="Gene3D" id="1.10.287.470">
    <property type="entry name" value="Helix hairpin bin"/>
    <property type="match status" value="1"/>
</dbReference>
<evidence type="ECO:0000256" key="2">
    <source>
        <dbReference type="ARBA" id="ARBA00023054"/>
    </source>
</evidence>
<dbReference type="AlphaFoldDB" id="A0A1V5MJ95"/>
<dbReference type="Gene3D" id="2.40.30.170">
    <property type="match status" value="1"/>
</dbReference>
<keyword evidence="4" id="KW-0812">Transmembrane</keyword>
<gene>
    <name evidence="6" type="ORF">BWY73_00382</name>
</gene>
<evidence type="ECO:0000256" key="3">
    <source>
        <dbReference type="SAM" id="Coils"/>
    </source>
</evidence>
<protein>
    <submittedName>
        <fullName evidence="6">Multidrug resistance protein MdtN</fullName>
    </submittedName>
</protein>
<comment type="subcellular location">
    <subcellularLocation>
        <location evidence="1">Cell envelope</location>
    </subcellularLocation>
</comment>
<proteinExistence type="predicted"/>
<comment type="caution">
    <text evidence="6">The sequence shown here is derived from an EMBL/GenBank/DDBJ whole genome shotgun (WGS) entry which is preliminary data.</text>
</comment>
<dbReference type="PANTHER" id="PTHR32347">
    <property type="entry name" value="EFFLUX SYSTEM COMPONENT YKNX-RELATED"/>
    <property type="match status" value="1"/>
</dbReference>
<evidence type="ECO:0000256" key="1">
    <source>
        <dbReference type="ARBA" id="ARBA00004196"/>
    </source>
</evidence>
<dbReference type="InterPro" id="IPR058625">
    <property type="entry name" value="MdtA-like_BSH"/>
</dbReference>
<keyword evidence="4" id="KW-1133">Transmembrane helix</keyword>
<dbReference type="EMBL" id="MWAK01000030">
    <property type="protein sequence ID" value="OPZ93324.1"/>
    <property type="molecule type" value="Genomic_DNA"/>
</dbReference>
<dbReference type="GO" id="GO:0030313">
    <property type="term" value="C:cell envelope"/>
    <property type="evidence" value="ECO:0007669"/>
    <property type="project" value="UniProtKB-SubCell"/>
</dbReference>
<dbReference type="SUPFAM" id="SSF111369">
    <property type="entry name" value="HlyD-like secretion proteins"/>
    <property type="match status" value="1"/>
</dbReference>
<dbReference type="PANTHER" id="PTHR32347:SF23">
    <property type="entry name" value="BLL5650 PROTEIN"/>
    <property type="match status" value="1"/>
</dbReference>
<feature type="coiled-coil region" evidence="3">
    <location>
        <begin position="121"/>
        <end position="155"/>
    </location>
</feature>
<feature type="domain" description="Multidrug resistance protein MdtA-like barrel-sandwich hybrid" evidence="5">
    <location>
        <begin position="82"/>
        <end position="307"/>
    </location>
</feature>
<dbReference type="InterPro" id="IPR050465">
    <property type="entry name" value="UPF0194_transport"/>
</dbReference>